<reference evidence="1 2" key="1">
    <citation type="submission" date="2024-04" db="EMBL/GenBank/DDBJ databases">
        <title>Okeanomitos corallinicola gen. &amp; sp. nov. (Nostocales, Cyanobacteria), a new toxic marine heterocyst-forming cyanobacterium from a coral reef.</title>
        <authorList>
            <person name="Li H."/>
            <person name="Li R."/>
            <person name="Kang J."/>
            <person name="Hii K.S."/>
            <person name="Mohamed H.F."/>
            <person name="Xu X."/>
            <person name="Luo Z."/>
        </authorList>
    </citation>
    <scope>NUCLEOTIDE SEQUENCE [LARGE SCALE GENOMIC DNA]</scope>
    <source>
        <strain evidence="1 2">TIOX110</strain>
    </source>
</reference>
<keyword evidence="2" id="KW-1185">Reference proteome</keyword>
<dbReference type="RefSeq" id="WP_353930966.1">
    <property type="nucleotide sequence ID" value="NZ_CP150886.1"/>
</dbReference>
<sequence>MFRLEFQPEAEEKLVYLQLKNPKKYKKILKILGLMQTNLRHPSLKTHEYQSLSGPDGEKVFEAYVENNTPGAWRVFWYYGPGQGVITIFTIEPHP</sequence>
<dbReference type="Proteomes" id="UP001483337">
    <property type="component" value="Chromosome"/>
</dbReference>
<organism evidence="1 2">
    <name type="scientific">Okeanomitos corallinicola TIOX110</name>
    <dbReference type="NCBI Taxonomy" id="3133117"/>
    <lineage>
        <taxon>Bacteria</taxon>
        <taxon>Bacillati</taxon>
        <taxon>Cyanobacteriota</taxon>
        <taxon>Cyanophyceae</taxon>
        <taxon>Nostocales</taxon>
        <taxon>Aphanizomenonaceae</taxon>
        <taxon>Okeanomitos</taxon>
    </lineage>
</organism>
<gene>
    <name evidence="1" type="ORF">WJM97_22350</name>
</gene>
<evidence type="ECO:0000313" key="1">
    <source>
        <dbReference type="EMBL" id="WZB88057.1"/>
    </source>
</evidence>
<accession>A0ABZ2USW7</accession>
<name>A0ABZ2USW7_9CYAN</name>
<protein>
    <submittedName>
        <fullName evidence="1">Uncharacterized protein</fullName>
    </submittedName>
</protein>
<dbReference type="EMBL" id="CP150886">
    <property type="protein sequence ID" value="WZB88057.1"/>
    <property type="molecule type" value="Genomic_DNA"/>
</dbReference>
<proteinExistence type="predicted"/>
<evidence type="ECO:0000313" key="2">
    <source>
        <dbReference type="Proteomes" id="UP001483337"/>
    </source>
</evidence>